<comment type="caution">
    <text evidence="3">The sequence shown here is derived from an EMBL/GenBank/DDBJ whole genome shotgun (WGS) entry which is preliminary data.</text>
</comment>
<comment type="similarity">
    <text evidence="1 2">Belongs to the peptidase S10 family.</text>
</comment>
<dbReference type="InterPro" id="IPR018202">
    <property type="entry name" value="Ser_caboxypep_ser_AS"/>
</dbReference>
<keyword evidence="4" id="KW-1185">Reference proteome</keyword>
<dbReference type="GO" id="GO:0004185">
    <property type="term" value="F:serine-type carboxypeptidase activity"/>
    <property type="evidence" value="ECO:0007669"/>
    <property type="project" value="UniProtKB-UniRule"/>
</dbReference>
<dbReference type="EC" id="3.4.16.-" evidence="2"/>
<dbReference type="GO" id="GO:0006508">
    <property type="term" value="P:proteolysis"/>
    <property type="evidence" value="ECO:0007669"/>
    <property type="project" value="UniProtKB-KW"/>
</dbReference>
<dbReference type="Gene3D" id="3.40.50.1820">
    <property type="entry name" value="alpha/beta hydrolase"/>
    <property type="match status" value="1"/>
</dbReference>
<dbReference type="EMBL" id="JNBR01000127">
    <property type="protein sequence ID" value="OQR96862.1"/>
    <property type="molecule type" value="Genomic_DNA"/>
</dbReference>
<dbReference type="PRINTS" id="PR00724">
    <property type="entry name" value="CRBOXYPTASEC"/>
</dbReference>
<dbReference type="OrthoDB" id="443318at2759"/>
<dbReference type="Pfam" id="PF00450">
    <property type="entry name" value="Peptidase_S10"/>
    <property type="match status" value="1"/>
</dbReference>
<protein>
    <recommendedName>
        <fullName evidence="2">Carboxypeptidase</fullName>
        <ecNumber evidence="2">3.4.16.-</ecNumber>
    </recommendedName>
</protein>
<evidence type="ECO:0000313" key="4">
    <source>
        <dbReference type="Proteomes" id="UP000243579"/>
    </source>
</evidence>
<dbReference type="InterPro" id="IPR001563">
    <property type="entry name" value="Peptidase_S10"/>
</dbReference>
<evidence type="ECO:0000256" key="2">
    <source>
        <dbReference type="RuleBase" id="RU361156"/>
    </source>
</evidence>
<proteinExistence type="inferred from homology"/>
<feature type="non-terminal residue" evidence="3">
    <location>
        <position position="360"/>
    </location>
</feature>
<keyword evidence="2 3" id="KW-0645">Protease</keyword>
<gene>
    <name evidence="3" type="ORF">ACHHYP_13193</name>
</gene>
<organism evidence="3 4">
    <name type="scientific">Achlya hypogyna</name>
    <name type="common">Oomycete</name>
    <name type="synonym">Protoachlya hypogyna</name>
    <dbReference type="NCBI Taxonomy" id="1202772"/>
    <lineage>
        <taxon>Eukaryota</taxon>
        <taxon>Sar</taxon>
        <taxon>Stramenopiles</taxon>
        <taxon>Oomycota</taxon>
        <taxon>Saprolegniomycetes</taxon>
        <taxon>Saprolegniales</taxon>
        <taxon>Achlyaceae</taxon>
        <taxon>Achlya</taxon>
    </lineage>
</organism>
<dbReference type="PANTHER" id="PTHR11802">
    <property type="entry name" value="SERINE PROTEASE FAMILY S10 SERINE CARBOXYPEPTIDASE"/>
    <property type="match status" value="1"/>
</dbReference>
<keyword evidence="2" id="KW-0121">Carboxypeptidase</keyword>
<dbReference type="InterPro" id="IPR029058">
    <property type="entry name" value="AB_hydrolase_fold"/>
</dbReference>
<evidence type="ECO:0000313" key="3">
    <source>
        <dbReference type="EMBL" id="OQR96862.1"/>
    </source>
</evidence>
<dbReference type="AlphaFoldDB" id="A0A1V9ZFV5"/>
<reference evidence="3 4" key="1">
    <citation type="journal article" date="2014" name="Genome Biol. Evol.">
        <title>The secreted proteins of Achlya hypogyna and Thraustotheca clavata identify the ancestral oomycete secretome and reveal gene acquisitions by horizontal gene transfer.</title>
        <authorList>
            <person name="Misner I."/>
            <person name="Blouin N."/>
            <person name="Leonard G."/>
            <person name="Richards T.A."/>
            <person name="Lane C.E."/>
        </authorList>
    </citation>
    <scope>NUCLEOTIDE SEQUENCE [LARGE SCALE GENOMIC DNA]</scope>
    <source>
        <strain evidence="3 4">ATCC 48635</strain>
    </source>
</reference>
<name>A0A1V9ZFV5_ACHHY</name>
<dbReference type="SUPFAM" id="SSF53474">
    <property type="entry name" value="alpha/beta-Hydrolases"/>
    <property type="match status" value="1"/>
</dbReference>
<evidence type="ECO:0000256" key="1">
    <source>
        <dbReference type="ARBA" id="ARBA00009431"/>
    </source>
</evidence>
<keyword evidence="2" id="KW-0378">Hydrolase</keyword>
<dbReference type="PROSITE" id="PS00131">
    <property type="entry name" value="CARBOXYPEPT_SER_SER"/>
    <property type="match status" value="1"/>
</dbReference>
<dbReference type="PANTHER" id="PTHR11802:SF201">
    <property type="entry name" value="CARBOXYPEPTIDASE"/>
    <property type="match status" value="1"/>
</dbReference>
<dbReference type="Proteomes" id="UP000243579">
    <property type="component" value="Unassembled WGS sequence"/>
</dbReference>
<sequence>MTAAAHKLSSLPGYADEAPIPFDQYAGHLQLPSNGQKMFYWHVEAAANASTAPLVLWLNGGPGCSSLGGFFTELGPFVVNSDLSVARNPYAWNRKVNMVFLESPSGVGFSTPVLDSSNYTDDFTTDRIYEFLKQFLQAYPAYADRDFYVTGESYAGMYIPFLAHTLVTKPLPSLGFKGFAIGNAYTDTTIDNASVLDYYYYHAMISPEAYRAIQAACPTDAIKAACLDGAASCPKACSGPLNDALDRIESDKLDAYYIYGDVCLLPEGATQALRHIRPMHRGVYGPCRDVFTQDYLRQAKVQAALHIDTGFVNWTDCSDVVGNAYHGSASSLAKYPAILQSGAKVLIYSGDADTVVNFVG</sequence>
<accession>A0A1V9ZFV5</accession>